<protein>
    <submittedName>
        <fullName evidence="1">Uncharacterized protein</fullName>
    </submittedName>
</protein>
<evidence type="ECO:0000313" key="1">
    <source>
        <dbReference type="EMBL" id="KAL0909064.1"/>
    </source>
</evidence>
<evidence type="ECO:0000313" key="2">
    <source>
        <dbReference type="Proteomes" id="UP001552299"/>
    </source>
</evidence>
<reference evidence="1 2" key="1">
    <citation type="journal article" date="2024" name="Plant Biotechnol. J.">
        <title>Dendrobium thyrsiflorum genome and its molecular insights into genes involved in important horticultural traits.</title>
        <authorList>
            <person name="Chen B."/>
            <person name="Wang J.Y."/>
            <person name="Zheng P.J."/>
            <person name="Li K.L."/>
            <person name="Liang Y.M."/>
            <person name="Chen X.F."/>
            <person name="Zhang C."/>
            <person name="Zhao X."/>
            <person name="He X."/>
            <person name="Zhang G.Q."/>
            <person name="Liu Z.J."/>
            <person name="Xu Q."/>
        </authorList>
    </citation>
    <scope>NUCLEOTIDE SEQUENCE [LARGE SCALE GENOMIC DNA]</scope>
    <source>
        <strain evidence="1">GZMU011</strain>
    </source>
</reference>
<organism evidence="1 2">
    <name type="scientific">Dendrobium thyrsiflorum</name>
    <name type="common">Pinecone-like raceme dendrobium</name>
    <name type="synonym">Orchid</name>
    <dbReference type="NCBI Taxonomy" id="117978"/>
    <lineage>
        <taxon>Eukaryota</taxon>
        <taxon>Viridiplantae</taxon>
        <taxon>Streptophyta</taxon>
        <taxon>Embryophyta</taxon>
        <taxon>Tracheophyta</taxon>
        <taxon>Spermatophyta</taxon>
        <taxon>Magnoliopsida</taxon>
        <taxon>Liliopsida</taxon>
        <taxon>Asparagales</taxon>
        <taxon>Orchidaceae</taxon>
        <taxon>Epidendroideae</taxon>
        <taxon>Malaxideae</taxon>
        <taxon>Dendrobiinae</taxon>
        <taxon>Dendrobium</taxon>
    </lineage>
</organism>
<dbReference type="EMBL" id="JANQDX010000017">
    <property type="protein sequence ID" value="KAL0909064.1"/>
    <property type="molecule type" value="Genomic_DNA"/>
</dbReference>
<accession>A0ABD0U8G1</accession>
<sequence>MRKRGKKVEVTAEKTEDFTGSVWRHLDLLGPKKSISSIGAVYLNISALVLRVGLFGSLVSRLELCSSRYVVILWKSCLLWSELGISESIFKKIYNGMMYYMQTNLHLVYAGLSSDDGDSL</sequence>
<comment type="caution">
    <text evidence="1">The sequence shown here is derived from an EMBL/GenBank/DDBJ whole genome shotgun (WGS) entry which is preliminary data.</text>
</comment>
<proteinExistence type="predicted"/>
<keyword evidence="2" id="KW-1185">Reference proteome</keyword>
<dbReference type="Proteomes" id="UP001552299">
    <property type="component" value="Unassembled WGS sequence"/>
</dbReference>
<dbReference type="AlphaFoldDB" id="A0ABD0U8G1"/>
<name>A0ABD0U8G1_DENTH</name>
<gene>
    <name evidence="1" type="ORF">M5K25_023586</name>
</gene>